<dbReference type="InterPro" id="IPR027417">
    <property type="entry name" value="P-loop_NTPase"/>
</dbReference>
<accession>A0A914RAV1</accession>
<dbReference type="WBParaSite" id="PEQ_0000340601-mRNA-1">
    <property type="protein sequence ID" value="PEQ_0000340601-mRNA-1"/>
    <property type="gene ID" value="PEQ_0000340601"/>
</dbReference>
<sequence length="111" mass="12506">MEQNSRTLIQPLEIVSFVLHFSSFLDGPACDLAVITAFNYGFIGGPGTGKSALINAIRGMSSRHPLAAGRSRWKPALCERFEFDDDLLAYSVTLWEMHYPRKISAFFEYIE</sequence>
<dbReference type="AlphaFoldDB" id="A0A914RAV1"/>
<keyword evidence="1" id="KW-1185">Reference proteome</keyword>
<proteinExistence type="predicted"/>
<evidence type="ECO:0000313" key="2">
    <source>
        <dbReference type="WBParaSite" id="PEQ_0000340601-mRNA-1"/>
    </source>
</evidence>
<organism evidence="1 2">
    <name type="scientific">Parascaris equorum</name>
    <name type="common">Equine roundworm</name>
    <dbReference type="NCBI Taxonomy" id="6256"/>
    <lineage>
        <taxon>Eukaryota</taxon>
        <taxon>Metazoa</taxon>
        <taxon>Ecdysozoa</taxon>
        <taxon>Nematoda</taxon>
        <taxon>Chromadorea</taxon>
        <taxon>Rhabditida</taxon>
        <taxon>Spirurina</taxon>
        <taxon>Ascaridomorpha</taxon>
        <taxon>Ascaridoidea</taxon>
        <taxon>Ascarididae</taxon>
        <taxon>Parascaris</taxon>
    </lineage>
</organism>
<name>A0A914RAV1_PAREQ</name>
<dbReference type="Proteomes" id="UP000887564">
    <property type="component" value="Unplaced"/>
</dbReference>
<dbReference type="Gene3D" id="3.40.50.300">
    <property type="entry name" value="P-loop containing nucleotide triphosphate hydrolases"/>
    <property type="match status" value="1"/>
</dbReference>
<evidence type="ECO:0000313" key="1">
    <source>
        <dbReference type="Proteomes" id="UP000887564"/>
    </source>
</evidence>
<protein>
    <submittedName>
        <fullName evidence="2">Rad50/SbcC-type AAA domain-containing protein</fullName>
    </submittedName>
</protein>
<reference evidence="2" key="1">
    <citation type="submission" date="2022-11" db="UniProtKB">
        <authorList>
            <consortium name="WormBaseParasite"/>
        </authorList>
    </citation>
    <scope>IDENTIFICATION</scope>
</reference>